<dbReference type="Gene3D" id="3.90.70.10">
    <property type="entry name" value="Cysteine proteinases"/>
    <property type="match status" value="1"/>
</dbReference>
<evidence type="ECO:0000256" key="6">
    <source>
        <dbReference type="PROSITE-ProRule" id="PRU00239"/>
    </source>
</evidence>
<dbReference type="GO" id="GO:0004198">
    <property type="term" value="F:calcium-dependent cysteine-type endopeptidase activity"/>
    <property type="evidence" value="ECO:0007669"/>
    <property type="project" value="InterPro"/>
</dbReference>
<dbReference type="PANTHER" id="PTHR10183:SF379">
    <property type="entry name" value="CALPAIN-5"/>
    <property type="match status" value="1"/>
</dbReference>
<dbReference type="PANTHER" id="PTHR10183">
    <property type="entry name" value="CALPAIN"/>
    <property type="match status" value="1"/>
</dbReference>
<dbReference type="SUPFAM" id="SSF54001">
    <property type="entry name" value="Cysteine proteinases"/>
    <property type="match status" value="1"/>
</dbReference>
<evidence type="ECO:0000256" key="5">
    <source>
        <dbReference type="PIRSR" id="PIRSR622684-1"/>
    </source>
</evidence>
<evidence type="ECO:0000313" key="8">
    <source>
        <dbReference type="EMBL" id="CAG8492011.1"/>
    </source>
</evidence>
<evidence type="ECO:0000256" key="1">
    <source>
        <dbReference type="ARBA" id="ARBA00007623"/>
    </source>
</evidence>
<name>A0A9N8ZDA8_9GLOM</name>
<feature type="domain" description="Calpain catalytic" evidence="7">
    <location>
        <begin position="154"/>
        <end position="500"/>
    </location>
</feature>
<evidence type="ECO:0000256" key="4">
    <source>
        <dbReference type="ARBA" id="ARBA00022807"/>
    </source>
</evidence>
<evidence type="ECO:0000259" key="7">
    <source>
        <dbReference type="PROSITE" id="PS50203"/>
    </source>
</evidence>
<comment type="caution">
    <text evidence="8">The sequence shown here is derived from an EMBL/GenBank/DDBJ whole genome shotgun (WGS) entry which is preliminary data.</text>
</comment>
<keyword evidence="2" id="KW-0645">Protease</keyword>
<dbReference type="AlphaFoldDB" id="A0A9N8ZDA8"/>
<dbReference type="PROSITE" id="PS50203">
    <property type="entry name" value="CALPAIN_CAT"/>
    <property type="match status" value="1"/>
</dbReference>
<evidence type="ECO:0000313" key="9">
    <source>
        <dbReference type="Proteomes" id="UP000789831"/>
    </source>
</evidence>
<dbReference type="EMBL" id="CAJVPL010000398">
    <property type="protein sequence ID" value="CAG8492011.1"/>
    <property type="molecule type" value="Genomic_DNA"/>
</dbReference>
<dbReference type="InterPro" id="IPR001300">
    <property type="entry name" value="Peptidase_C2_calpain_cat"/>
</dbReference>
<accession>A0A9N8ZDA8</accession>
<sequence length="644" mass="72988">MATTNPPATQTDLNFVFPPLPIPSDTDAIKTYPINKLDRKKNAYKKLNALVGQKYQAQLLELRKKKMNDLLTVHQIMWTNLVLAKEKKPFFDLEFDLKNNLSNCLYKNGSLNPTTPSFPKDFSNIVVERIGDVFDLSGIKNFPKLNPSQNLESLVKDPMDVMALQTLLKLKLTPMQIPWSSPTPNPPILKIIPDEWQINVKAIIPAEAQVNQGITINDGWFTAGLDSVAKLPSPNPEGFLNPIIGDFIFWNPVIGVAGFLFFKNGDWVPVIIDDHILVYKQVDNTTGNTNNPAGSTNKPKYQTVFAKCDNLNTDFWVPLLEKAYAKLHGDYESIEWGFAAQGVEDLTGGFTSYFDSDHLDKESFWKDQLKPIQIGFNYAIRHPLDTWQQDTVFGLFHWRKNNVEYNKANQLGKNGLFYNHVYILLGAYDIGGKRLVKIKSPWTGAEWKGNWSDWDDTRWKAHPQFASALDFKPFNKDSTFFTDYDTLLNQFQSIDKCEIISNNWYLTSIWLEFSLSSPKSPPPSFVFTVPPNKENKSTAVKIVLQQSDPRYSASAVIARLSFEIYPASAQVLVDEAPKYHSTELRSVSYDGKLKPGVYQVIPYVSIYQGNPEKISSIPIGLRIYSEPEITELIVGNTLPHLSKL</sequence>
<comment type="caution">
    <text evidence="6">Lacks conserved residue(s) required for the propagation of feature annotation.</text>
</comment>
<gene>
    <name evidence="8" type="ORF">AGERDE_LOCUS3802</name>
</gene>
<dbReference type="SMART" id="SM00230">
    <property type="entry name" value="CysPc"/>
    <property type="match status" value="1"/>
</dbReference>
<evidence type="ECO:0000256" key="2">
    <source>
        <dbReference type="ARBA" id="ARBA00022670"/>
    </source>
</evidence>
<keyword evidence="9" id="KW-1185">Reference proteome</keyword>
<dbReference type="GO" id="GO:0006508">
    <property type="term" value="P:proteolysis"/>
    <property type="evidence" value="ECO:0007669"/>
    <property type="project" value="UniProtKB-KW"/>
</dbReference>
<reference evidence="8" key="1">
    <citation type="submission" date="2021-06" db="EMBL/GenBank/DDBJ databases">
        <authorList>
            <person name="Kallberg Y."/>
            <person name="Tangrot J."/>
            <person name="Rosling A."/>
        </authorList>
    </citation>
    <scope>NUCLEOTIDE SEQUENCE</scope>
    <source>
        <strain evidence="8">MT106</strain>
    </source>
</reference>
<organism evidence="8 9">
    <name type="scientific">Ambispora gerdemannii</name>
    <dbReference type="NCBI Taxonomy" id="144530"/>
    <lineage>
        <taxon>Eukaryota</taxon>
        <taxon>Fungi</taxon>
        <taxon>Fungi incertae sedis</taxon>
        <taxon>Mucoromycota</taxon>
        <taxon>Glomeromycotina</taxon>
        <taxon>Glomeromycetes</taxon>
        <taxon>Archaeosporales</taxon>
        <taxon>Ambisporaceae</taxon>
        <taxon>Ambispora</taxon>
    </lineage>
</organism>
<dbReference type="InterPro" id="IPR038765">
    <property type="entry name" value="Papain-like_cys_pep_sf"/>
</dbReference>
<keyword evidence="3" id="KW-0378">Hydrolase</keyword>
<comment type="similarity">
    <text evidence="1">Belongs to the peptidase C2 family.</text>
</comment>
<evidence type="ECO:0000256" key="3">
    <source>
        <dbReference type="ARBA" id="ARBA00022801"/>
    </source>
</evidence>
<dbReference type="Pfam" id="PF00648">
    <property type="entry name" value="Peptidase_C2"/>
    <property type="match status" value="1"/>
</dbReference>
<keyword evidence="4" id="KW-0788">Thiol protease</keyword>
<dbReference type="Proteomes" id="UP000789831">
    <property type="component" value="Unassembled WGS sequence"/>
</dbReference>
<proteinExistence type="inferred from homology"/>
<protein>
    <submittedName>
        <fullName evidence="8">10233_t:CDS:1</fullName>
    </submittedName>
</protein>
<dbReference type="OrthoDB" id="424753at2759"/>
<feature type="active site" evidence="5">
    <location>
        <position position="420"/>
    </location>
</feature>
<dbReference type="InterPro" id="IPR022684">
    <property type="entry name" value="Calpain_cysteine_protease"/>
</dbReference>